<dbReference type="RefSeq" id="WP_216707320.1">
    <property type="nucleotide sequence ID" value="NZ_CP076684.1"/>
</dbReference>
<dbReference type="EMBL" id="CP076684">
    <property type="protein sequence ID" value="QWV19490.1"/>
    <property type="molecule type" value="Genomic_DNA"/>
</dbReference>
<reference evidence="1 2" key="1">
    <citation type="submission" date="2021-06" db="EMBL/GenBank/DDBJ databases">
        <title>Microbial metabolic specificity influences pelagic lipid remineralization.</title>
        <authorList>
            <person name="Behrendt L."/>
            <person name="Hunter J.E."/>
            <person name="Alcolombri U."/>
            <person name="Smriga S."/>
            <person name="Mincer T."/>
            <person name="Lowenstein D.P."/>
            <person name="Peaudecerf F.J."/>
            <person name="Fernandez V.I."/>
            <person name="Fredricks H."/>
            <person name="Almblad H."/>
            <person name="Harrison J.J."/>
            <person name="Stocker R."/>
            <person name="Van Mooy B.A.S."/>
        </authorList>
    </citation>
    <scope>NUCLEOTIDE SEQUENCE [LARGE SCALE GENOMIC DNA]</scope>
    <source>
        <strain evidence="1 2">A252</strain>
        <plasmid evidence="1 2">megaplasmid</plasmid>
    </source>
</reference>
<organism evidence="1 2">
    <name type="scientific">Stutzerimonas zhaodongensis</name>
    <dbReference type="NCBI Taxonomy" id="1176257"/>
    <lineage>
        <taxon>Bacteria</taxon>
        <taxon>Pseudomonadati</taxon>
        <taxon>Pseudomonadota</taxon>
        <taxon>Gammaproteobacteria</taxon>
        <taxon>Pseudomonadales</taxon>
        <taxon>Pseudomonadaceae</taxon>
        <taxon>Stutzerimonas</taxon>
    </lineage>
</organism>
<protein>
    <submittedName>
        <fullName evidence="1">Uncharacterized protein</fullName>
    </submittedName>
</protein>
<geneLocation type="plasmid" evidence="1 2">
    <name>megaplasmid</name>
</geneLocation>
<gene>
    <name evidence="1" type="ORF">KQ248_22965</name>
</gene>
<proteinExistence type="predicted"/>
<sequence length="175" mass="19123">MNSALTDVRAHQQPNVSYEEVAATARTDIQLFELNQLMTKLYHSDQAEPVCGALAKILKPLDQLGLIRLSSTSPALGQPVTVTRVCPPSVLLHFFWGDWLPAYYKKLGRQPCVSHSATPALCTVVLELPESQPSLADVLFELSLRLEVTGVAEVVHIESGDVATHSSHLDTEVKP</sequence>
<evidence type="ECO:0000313" key="1">
    <source>
        <dbReference type="EMBL" id="QWV19490.1"/>
    </source>
</evidence>
<keyword evidence="1" id="KW-0614">Plasmid</keyword>
<name>A0ABX8J0G3_9GAMM</name>
<keyword evidence="2" id="KW-1185">Reference proteome</keyword>
<accession>A0ABX8J0G3</accession>
<evidence type="ECO:0000313" key="2">
    <source>
        <dbReference type="Proteomes" id="UP000683436"/>
    </source>
</evidence>
<dbReference type="Proteomes" id="UP000683436">
    <property type="component" value="Plasmid megaplasmid"/>
</dbReference>